<evidence type="ECO:0000313" key="2">
    <source>
        <dbReference type="EMBL" id="RVW80521.1"/>
    </source>
</evidence>
<protein>
    <recommendedName>
        <fullName evidence="4">Retrovirus-related Pol polyprotein from transposon RE2</fullName>
    </recommendedName>
</protein>
<organism evidence="2 3">
    <name type="scientific">Vitis vinifera</name>
    <name type="common">Grape</name>
    <dbReference type="NCBI Taxonomy" id="29760"/>
    <lineage>
        <taxon>Eukaryota</taxon>
        <taxon>Viridiplantae</taxon>
        <taxon>Streptophyta</taxon>
        <taxon>Embryophyta</taxon>
        <taxon>Tracheophyta</taxon>
        <taxon>Spermatophyta</taxon>
        <taxon>Magnoliopsida</taxon>
        <taxon>eudicotyledons</taxon>
        <taxon>Gunneridae</taxon>
        <taxon>Pentapetalae</taxon>
        <taxon>rosids</taxon>
        <taxon>Vitales</taxon>
        <taxon>Vitaceae</taxon>
        <taxon>Viteae</taxon>
        <taxon>Vitis</taxon>
    </lineage>
</organism>
<dbReference type="AlphaFoldDB" id="A0A438H875"/>
<evidence type="ECO:0000313" key="3">
    <source>
        <dbReference type="Proteomes" id="UP000288805"/>
    </source>
</evidence>
<name>A0A438H875_VITVI</name>
<dbReference type="EMBL" id="QGNW01000265">
    <property type="protein sequence ID" value="RVW80521.1"/>
    <property type="molecule type" value="Genomic_DNA"/>
</dbReference>
<dbReference type="Proteomes" id="UP000288805">
    <property type="component" value="Unassembled WGS sequence"/>
</dbReference>
<comment type="caution">
    <text evidence="2">The sequence shown here is derived from an EMBL/GenBank/DDBJ whole genome shotgun (WGS) entry which is preliminary data.</text>
</comment>
<feature type="region of interest" description="Disordered" evidence="1">
    <location>
        <begin position="1"/>
        <end position="26"/>
    </location>
</feature>
<proteinExistence type="predicted"/>
<accession>A0A438H875</accession>
<feature type="region of interest" description="Disordered" evidence="1">
    <location>
        <begin position="209"/>
        <end position="232"/>
    </location>
</feature>
<sequence>MVTSQSNSAPFLPTPSQNNNHKKSSNWNGNQPCGPCQICGYRNHTADHYRCRYSCYNSHNQNAAPHANYSSTGHSQNNCASSQVPIANYTHGGSTMPWYPDTAANYHITLNLANLSIAHDYNGHDQLHVNNGQASQAPKDSSNFPWLHIKSVPPSSTGSVGNSAQSPPLITPPSSHSPIPQQSPSSDSTTDPPLSLTVDLTHYPAQLNAASSTSTSPPRIHPMQLHSSTMQNRHACLSTKAKNYLITEPQTFTQAKPYA</sequence>
<evidence type="ECO:0008006" key="4">
    <source>
        <dbReference type="Google" id="ProtNLM"/>
    </source>
</evidence>
<feature type="compositionally biased region" description="Polar residues" evidence="1">
    <location>
        <begin position="153"/>
        <end position="165"/>
    </location>
</feature>
<evidence type="ECO:0000256" key="1">
    <source>
        <dbReference type="SAM" id="MobiDB-lite"/>
    </source>
</evidence>
<gene>
    <name evidence="2" type="ORF">CK203_052867</name>
</gene>
<feature type="compositionally biased region" description="Low complexity" evidence="1">
    <location>
        <begin position="166"/>
        <end position="196"/>
    </location>
</feature>
<reference evidence="2 3" key="1">
    <citation type="journal article" date="2018" name="PLoS Genet.">
        <title>Population sequencing reveals clonal diversity and ancestral inbreeding in the grapevine cultivar Chardonnay.</title>
        <authorList>
            <person name="Roach M.J."/>
            <person name="Johnson D.L."/>
            <person name="Bohlmann J."/>
            <person name="van Vuuren H.J."/>
            <person name="Jones S.J."/>
            <person name="Pretorius I.S."/>
            <person name="Schmidt S.A."/>
            <person name="Borneman A.R."/>
        </authorList>
    </citation>
    <scope>NUCLEOTIDE SEQUENCE [LARGE SCALE GENOMIC DNA]</scope>
    <source>
        <strain evidence="3">cv. Chardonnay</strain>
        <tissue evidence="2">Leaf</tissue>
    </source>
</reference>
<feature type="region of interest" description="Disordered" evidence="1">
    <location>
        <begin position="128"/>
        <end position="196"/>
    </location>
</feature>
<feature type="compositionally biased region" description="Polar residues" evidence="1">
    <location>
        <begin position="128"/>
        <end position="144"/>
    </location>
</feature>